<evidence type="ECO:0000313" key="1">
    <source>
        <dbReference type="EMBL" id="SCG66269.1"/>
    </source>
</evidence>
<sequence length="149" mass="16093">MEDRRSLRELSRSDALRLLASVAVGRVVFTQRALPAIRPVNHVVTDGLVVFGTHDDSAVSAEVGRARGIVIAYEADEIDVASRTGWSVVVTGLATRVGESALADRYRQLLHPWVGTPNHVITLQPRLVTGFRLVPDLPPAALSAPRPTS</sequence>
<dbReference type="Pfam" id="PF12900">
    <property type="entry name" value="Pyridox_ox_2"/>
    <property type="match status" value="1"/>
</dbReference>
<dbReference type="SUPFAM" id="SSF50475">
    <property type="entry name" value="FMN-binding split barrel"/>
    <property type="match status" value="1"/>
</dbReference>
<dbReference type="Gene3D" id="2.30.110.10">
    <property type="entry name" value="Electron Transport, Fmn-binding Protein, Chain A"/>
    <property type="match status" value="1"/>
</dbReference>
<dbReference type="InterPro" id="IPR024747">
    <property type="entry name" value="Pyridox_Oxase-rel"/>
</dbReference>
<accession>A0A1C5J7W1</accession>
<dbReference type="OrthoDB" id="3212118at2"/>
<dbReference type="InterPro" id="IPR012349">
    <property type="entry name" value="Split_barrel_FMN-bd"/>
</dbReference>
<dbReference type="Proteomes" id="UP000199408">
    <property type="component" value="Unassembled WGS sequence"/>
</dbReference>
<gene>
    <name evidence="1" type="ORF">GA0070560_12318</name>
</gene>
<protein>
    <submittedName>
        <fullName evidence="1">Nitroimidazol reductase NimA, pyridoxamine 5'-phosphate oxidase superfamily</fullName>
    </submittedName>
</protein>
<name>A0A1C5J7W1_9ACTN</name>
<keyword evidence="2" id="KW-1185">Reference proteome</keyword>
<dbReference type="STRING" id="47864.GA0070560_12318"/>
<dbReference type="RefSeq" id="WP_091301535.1">
    <property type="nucleotide sequence ID" value="NZ_FMDN01000023.1"/>
</dbReference>
<evidence type="ECO:0000313" key="2">
    <source>
        <dbReference type="Proteomes" id="UP000199408"/>
    </source>
</evidence>
<reference evidence="2" key="1">
    <citation type="submission" date="2016-06" db="EMBL/GenBank/DDBJ databases">
        <authorList>
            <person name="Varghese N."/>
        </authorList>
    </citation>
    <scope>NUCLEOTIDE SEQUENCE [LARGE SCALE GENOMIC DNA]</scope>
    <source>
        <strain evidence="2">DSM 43171</strain>
    </source>
</reference>
<dbReference type="AlphaFoldDB" id="A0A1C5J7W1"/>
<proteinExistence type="predicted"/>
<dbReference type="EMBL" id="FMDN01000023">
    <property type="protein sequence ID" value="SCG66269.1"/>
    <property type="molecule type" value="Genomic_DNA"/>
</dbReference>
<organism evidence="1 2">
    <name type="scientific">Micromonospora halophytica</name>
    <dbReference type="NCBI Taxonomy" id="47864"/>
    <lineage>
        <taxon>Bacteria</taxon>
        <taxon>Bacillati</taxon>
        <taxon>Actinomycetota</taxon>
        <taxon>Actinomycetes</taxon>
        <taxon>Micromonosporales</taxon>
        <taxon>Micromonosporaceae</taxon>
        <taxon>Micromonospora</taxon>
    </lineage>
</organism>